<keyword evidence="3" id="KW-1185">Reference proteome</keyword>
<dbReference type="OrthoDB" id="6293428at2"/>
<dbReference type="AlphaFoldDB" id="A0A091APN4"/>
<gene>
    <name evidence="2" type="ORF">N789_05560</name>
</gene>
<feature type="chain" id="PRO_5001870410" evidence="1">
    <location>
        <begin position="22"/>
        <end position="132"/>
    </location>
</feature>
<dbReference type="Proteomes" id="UP000029385">
    <property type="component" value="Unassembled WGS sequence"/>
</dbReference>
<accession>A0A091APN4</accession>
<dbReference type="RefSeq" id="WP_022968040.1">
    <property type="nucleotide sequence ID" value="NZ_ATVD01000001.1"/>
</dbReference>
<reference evidence="2 3" key="1">
    <citation type="submission" date="2013-09" db="EMBL/GenBank/DDBJ databases">
        <title>Genome sequencing of Arenimonas oryziterrae.</title>
        <authorList>
            <person name="Chen F."/>
            <person name="Wang G."/>
        </authorList>
    </citation>
    <scope>NUCLEOTIDE SEQUENCE [LARGE SCALE GENOMIC DNA]</scope>
    <source>
        <strain evidence="2 3">YC6267</strain>
    </source>
</reference>
<name>A0A091APN4_9GAMM</name>
<proteinExistence type="predicted"/>
<feature type="signal peptide" evidence="1">
    <location>
        <begin position="1"/>
        <end position="21"/>
    </location>
</feature>
<evidence type="ECO:0000313" key="3">
    <source>
        <dbReference type="Proteomes" id="UP000029385"/>
    </source>
</evidence>
<comment type="caution">
    <text evidence="2">The sequence shown here is derived from an EMBL/GenBank/DDBJ whole genome shotgun (WGS) entry which is preliminary data.</text>
</comment>
<dbReference type="EMBL" id="AVCI01000045">
    <property type="protein sequence ID" value="KFN41341.1"/>
    <property type="molecule type" value="Genomic_DNA"/>
</dbReference>
<evidence type="ECO:0000313" key="2">
    <source>
        <dbReference type="EMBL" id="KFN41341.1"/>
    </source>
</evidence>
<dbReference type="STRING" id="1121015.GCA_000420545_00384"/>
<organism evidence="2 3">
    <name type="scientific">Arenimonas oryziterrae DSM 21050 = YC6267</name>
    <dbReference type="NCBI Taxonomy" id="1121015"/>
    <lineage>
        <taxon>Bacteria</taxon>
        <taxon>Pseudomonadati</taxon>
        <taxon>Pseudomonadota</taxon>
        <taxon>Gammaproteobacteria</taxon>
        <taxon>Lysobacterales</taxon>
        <taxon>Lysobacteraceae</taxon>
        <taxon>Arenimonas</taxon>
    </lineage>
</organism>
<sequence>MKVLCSLVFLSVLGLMQPAVARAPAVEDPINVSIIQLLATPEKFEGKLILVRGYVHFEFEGNGIYLHREDYEHGLTSNGLWVDARECSQFNGKSFKSGYAYVAGRFTARERGHMGMWSGEIQQVQRCLGAPD</sequence>
<protein>
    <submittedName>
        <fullName evidence="2">Uncharacterized protein</fullName>
    </submittedName>
</protein>
<keyword evidence="1" id="KW-0732">Signal</keyword>
<evidence type="ECO:0000256" key="1">
    <source>
        <dbReference type="SAM" id="SignalP"/>
    </source>
</evidence>
<dbReference type="eggNOG" id="ENOG5033E74">
    <property type="taxonomic scope" value="Bacteria"/>
</dbReference>
<dbReference type="PATRIC" id="fig|1121015.4.peg.2782"/>